<keyword evidence="2" id="KW-1185">Reference proteome</keyword>
<sequence>MTTSGAPDLDAITVANNADWPPESFAVTGTDGVAVDFTAGTVRMQLRKTADAATAYLDLQSPADGIAIATDGTSFTIAPNATLMSGVPAGSYIRDVLFVRDTETIFIGRGDVTVVQGITR</sequence>
<accession>A0A1H9GD31</accession>
<evidence type="ECO:0000313" key="1">
    <source>
        <dbReference type="EMBL" id="SEQ47969.1"/>
    </source>
</evidence>
<organism evidence="1 2">
    <name type="scientific">Faunimonas pinastri</name>
    <dbReference type="NCBI Taxonomy" id="1855383"/>
    <lineage>
        <taxon>Bacteria</taxon>
        <taxon>Pseudomonadati</taxon>
        <taxon>Pseudomonadota</taxon>
        <taxon>Alphaproteobacteria</taxon>
        <taxon>Hyphomicrobiales</taxon>
        <taxon>Afifellaceae</taxon>
        <taxon>Faunimonas</taxon>
    </lineage>
</organism>
<dbReference type="Proteomes" id="UP000199647">
    <property type="component" value="Unassembled WGS sequence"/>
</dbReference>
<dbReference type="STRING" id="1855383.SAMN05216548_1052"/>
<dbReference type="RefSeq" id="WP_092496157.1">
    <property type="nucleotide sequence ID" value="NZ_FOFG01000005.1"/>
</dbReference>
<gene>
    <name evidence="1" type="ORF">SAMN05216548_1052</name>
</gene>
<evidence type="ECO:0000313" key="2">
    <source>
        <dbReference type="Proteomes" id="UP000199647"/>
    </source>
</evidence>
<protein>
    <submittedName>
        <fullName evidence="1">Uncharacterized protein</fullName>
    </submittedName>
</protein>
<name>A0A1H9GD31_9HYPH</name>
<reference evidence="1 2" key="1">
    <citation type="submission" date="2016-10" db="EMBL/GenBank/DDBJ databases">
        <authorList>
            <person name="de Groot N.N."/>
        </authorList>
    </citation>
    <scope>NUCLEOTIDE SEQUENCE [LARGE SCALE GENOMIC DNA]</scope>
    <source>
        <strain evidence="1 2">A52C2</strain>
    </source>
</reference>
<dbReference type="AlphaFoldDB" id="A0A1H9GD31"/>
<dbReference type="EMBL" id="FOFG01000005">
    <property type="protein sequence ID" value="SEQ47969.1"/>
    <property type="molecule type" value="Genomic_DNA"/>
</dbReference>
<proteinExistence type="predicted"/>